<protein>
    <recommendedName>
        <fullName evidence="6">Protein DETOXIFICATION</fullName>
    </recommendedName>
    <alternativeName>
        <fullName evidence="6">Multidrug and toxic compound extrusion protein</fullName>
    </alternativeName>
</protein>
<evidence type="ECO:0000256" key="1">
    <source>
        <dbReference type="ARBA" id="ARBA00004141"/>
    </source>
</evidence>
<keyword evidence="4 6" id="KW-1133">Transmembrane helix</keyword>
<dbReference type="GO" id="GO:0015297">
    <property type="term" value="F:antiporter activity"/>
    <property type="evidence" value="ECO:0007669"/>
    <property type="project" value="InterPro"/>
</dbReference>
<sequence length="521" mass="57046">MASSVSFYIFMVPLFPAKKAPEEAMDGDESLHRLLGEDKETTEEEEELKWRVGSSSLWKETCGELKMLWYLAGPAILTSIFQYSLSSVTETMVGHIGTVELAAVGIQNLVIAGIGFGVMLGMGSALETLCGQAFGAGDLNMLGIYLQRSWIILLTTAFFLSFFYIFSTPILKILGTSDSIAEMAGRFSIYMIPELYAYAINFPIQKFLQAQSKVMVMTWISAVALVLHLFLSWLCIVKLGLGIVGAAITLDVSWAFLAVGQLYYIMGGGCKDTWTGFSWLAFSNLTEFLWLSLSSAVMLCLEYWSLMQVLLFAGLLKNPEIEVGASSICLNVDGWIYMIPVGFLAAISVRVSNELGAGRPKAAKFSVLVVVILSMIIQTTCAVIILLTRYDFPVIFTDNELVKKRVSKISVFLCLSILIGGIQPVFSGVAVGAGWQTTVAYINIGCYYVVGLTSAFLMGLRFGLGLEGIWGGLLLGMLLQTIILLIITLKTDWEGQAELAKERVVNWGGSLNRRLVESVKI</sequence>
<feature type="transmembrane region" description="Helical" evidence="6">
    <location>
        <begin position="365"/>
        <end position="389"/>
    </location>
</feature>
<accession>A0AAV9C110</accession>
<proteinExistence type="inferred from homology"/>
<feature type="transmembrane region" description="Helical" evidence="6">
    <location>
        <begin position="67"/>
        <end position="85"/>
    </location>
</feature>
<dbReference type="CDD" id="cd13132">
    <property type="entry name" value="MATE_eukaryotic"/>
    <property type="match status" value="1"/>
</dbReference>
<dbReference type="Pfam" id="PF01554">
    <property type="entry name" value="MatE"/>
    <property type="match status" value="2"/>
</dbReference>
<evidence type="ECO:0000256" key="2">
    <source>
        <dbReference type="ARBA" id="ARBA00010199"/>
    </source>
</evidence>
<name>A0AAV9C110_ACOCL</name>
<evidence type="ECO:0000256" key="5">
    <source>
        <dbReference type="ARBA" id="ARBA00023136"/>
    </source>
</evidence>
<feature type="transmembrane region" description="Helical" evidence="6">
    <location>
        <begin position="105"/>
        <end position="129"/>
    </location>
</feature>
<evidence type="ECO:0000313" key="7">
    <source>
        <dbReference type="EMBL" id="KAK1282419.1"/>
    </source>
</evidence>
<dbReference type="InterPro" id="IPR045069">
    <property type="entry name" value="MATE_euk"/>
</dbReference>
<dbReference type="AlphaFoldDB" id="A0AAV9C110"/>
<feature type="transmembrane region" description="Helical" evidence="6">
    <location>
        <begin position="288"/>
        <end position="315"/>
    </location>
</feature>
<dbReference type="EMBL" id="JAUJYO010000022">
    <property type="protein sequence ID" value="KAK1282419.1"/>
    <property type="molecule type" value="Genomic_DNA"/>
</dbReference>
<evidence type="ECO:0000256" key="4">
    <source>
        <dbReference type="ARBA" id="ARBA00022989"/>
    </source>
</evidence>
<keyword evidence="3 6" id="KW-0812">Transmembrane</keyword>
<feature type="transmembrane region" description="Helical" evidence="6">
    <location>
        <begin position="335"/>
        <end position="353"/>
    </location>
</feature>
<feature type="transmembrane region" description="Helical" evidence="6">
    <location>
        <begin position="216"/>
        <end position="234"/>
    </location>
</feature>
<dbReference type="NCBIfam" id="TIGR00797">
    <property type="entry name" value="matE"/>
    <property type="match status" value="1"/>
</dbReference>
<feature type="transmembrane region" description="Helical" evidence="6">
    <location>
        <begin position="468"/>
        <end position="489"/>
    </location>
</feature>
<feature type="transmembrane region" description="Helical" evidence="6">
    <location>
        <begin position="440"/>
        <end position="462"/>
    </location>
</feature>
<comment type="caution">
    <text evidence="7">The sequence shown here is derived from an EMBL/GenBank/DDBJ whole genome shotgun (WGS) entry which is preliminary data.</text>
</comment>
<feature type="transmembrane region" description="Helical" evidence="6">
    <location>
        <begin position="240"/>
        <end position="267"/>
    </location>
</feature>
<dbReference type="GO" id="GO:0042910">
    <property type="term" value="F:xenobiotic transmembrane transporter activity"/>
    <property type="evidence" value="ECO:0007669"/>
    <property type="project" value="InterPro"/>
</dbReference>
<reference evidence="7" key="2">
    <citation type="submission" date="2023-06" db="EMBL/GenBank/DDBJ databases">
        <authorList>
            <person name="Ma L."/>
            <person name="Liu K.-W."/>
            <person name="Li Z."/>
            <person name="Hsiao Y.-Y."/>
            <person name="Qi Y."/>
            <person name="Fu T."/>
            <person name="Tang G."/>
            <person name="Zhang D."/>
            <person name="Sun W.-H."/>
            <person name="Liu D.-K."/>
            <person name="Li Y."/>
            <person name="Chen G.-Z."/>
            <person name="Liu X.-D."/>
            <person name="Liao X.-Y."/>
            <person name="Jiang Y.-T."/>
            <person name="Yu X."/>
            <person name="Hao Y."/>
            <person name="Huang J."/>
            <person name="Zhao X.-W."/>
            <person name="Ke S."/>
            <person name="Chen Y.-Y."/>
            <person name="Wu W.-L."/>
            <person name="Hsu J.-L."/>
            <person name="Lin Y.-F."/>
            <person name="Huang M.-D."/>
            <person name="Li C.-Y."/>
            <person name="Huang L."/>
            <person name="Wang Z.-W."/>
            <person name="Zhao X."/>
            <person name="Zhong W.-Y."/>
            <person name="Peng D.-H."/>
            <person name="Ahmad S."/>
            <person name="Lan S."/>
            <person name="Zhang J.-S."/>
            <person name="Tsai W.-C."/>
            <person name="Van De Peer Y."/>
            <person name="Liu Z.-J."/>
        </authorList>
    </citation>
    <scope>NUCLEOTIDE SEQUENCE</scope>
    <source>
        <strain evidence="7">CP</strain>
        <tissue evidence="7">Leaves</tissue>
    </source>
</reference>
<evidence type="ECO:0000256" key="3">
    <source>
        <dbReference type="ARBA" id="ARBA00022692"/>
    </source>
</evidence>
<keyword evidence="8" id="KW-1185">Reference proteome</keyword>
<dbReference type="Proteomes" id="UP001180020">
    <property type="component" value="Unassembled WGS sequence"/>
</dbReference>
<feature type="transmembrane region" description="Helical" evidence="6">
    <location>
        <begin position="187"/>
        <end position="204"/>
    </location>
</feature>
<comment type="similarity">
    <text evidence="2 6">Belongs to the multi antimicrobial extrusion (MATE) (TC 2.A.66.1) family.</text>
</comment>
<evidence type="ECO:0000256" key="6">
    <source>
        <dbReference type="RuleBase" id="RU004914"/>
    </source>
</evidence>
<evidence type="ECO:0000313" key="8">
    <source>
        <dbReference type="Proteomes" id="UP001180020"/>
    </source>
</evidence>
<gene>
    <name evidence="7" type="primary">TT12</name>
    <name evidence="7" type="ORF">QJS10_CPB22g01554</name>
</gene>
<feature type="transmembrane region" description="Helical" evidence="6">
    <location>
        <begin position="409"/>
        <end position="433"/>
    </location>
</feature>
<organism evidence="7 8">
    <name type="scientific">Acorus calamus</name>
    <name type="common">Sweet flag</name>
    <dbReference type="NCBI Taxonomy" id="4465"/>
    <lineage>
        <taxon>Eukaryota</taxon>
        <taxon>Viridiplantae</taxon>
        <taxon>Streptophyta</taxon>
        <taxon>Embryophyta</taxon>
        <taxon>Tracheophyta</taxon>
        <taxon>Spermatophyta</taxon>
        <taxon>Magnoliopsida</taxon>
        <taxon>Liliopsida</taxon>
        <taxon>Acoraceae</taxon>
        <taxon>Acorus</taxon>
    </lineage>
</organism>
<reference evidence="7" key="1">
    <citation type="journal article" date="2023" name="Nat. Commun.">
        <title>Diploid and tetraploid genomes of Acorus and the evolution of monocots.</title>
        <authorList>
            <person name="Ma L."/>
            <person name="Liu K.W."/>
            <person name="Li Z."/>
            <person name="Hsiao Y.Y."/>
            <person name="Qi Y."/>
            <person name="Fu T."/>
            <person name="Tang G.D."/>
            <person name="Zhang D."/>
            <person name="Sun W.H."/>
            <person name="Liu D.K."/>
            <person name="Li Y."/>
            <person name="Chen G.Z."/>
            <person name="Liu X.D."/>
            <person name="Liao X.Y."/>
            <person name="Jiang Y.T."/>
            <person name="Yu X."/>
            <person name="Hao Y."/>
            <person name="Huang J."/>
            <person name="Zhao X.W."/>
            <person name="Ke S."/>
            <person name="Chen Y.Y."/>
            <person name="Wu W.L."/>
            <person name="Hsu J.L."/>
            <person name="Lin Y.F."/>
            <person name="Huang M.D."/>
            <person name="Li C.Y."/>
            <person name="Huang L."/>
            <person name="Wang Z.W."/>
            <person name="Zhao X."/>
            <person name="Zhong W.Y."/>
            <person name="Peng D.H."/>
            <person name="Ahmad S."/>
            <person name="Lan S."/>
            <person name="Zhang J.S."/>
            <person name="Tsai W.C."/>
            <person name="Van de Peer Y."/>
            <person name="Liu Z.J."/>
        </authorList>
    </citation>
    <scope>NUCLEOTIDE SEQUENCE</scope>
    <source>
        <strain evidence="7">CP</strain>
    </source>
</reference>
<keyword evidence="5 6" id="KW-0472">Membrane</keyword>
<dbReference type="PANTHER" id="PTHR11206">
    <property type="entry name" value="MULTIDRUG RESISTANCE PROTEIN"/>
    <property type="match status" value="1"/>
</dbReference>
<dbReference type="GO" id="GO:0016020">
    <property type="term" value="C:membrane"/>
    <property type="evidence" value="ECO:0007669"/>
    <property type="project" value="UniProtKB-SubCell"/>
</dbReference>
<dbReference type="GO" id="GO:1990961">
    <property type="term" value="P:xenobiotic detoxification by transmembrane export across the plasma membrane"/>
    <property type="evidence" value="ECO:0007669"/>
    <property type="project" value="InterPro"/>
</dbReference>
<dbReference type="InterPro" id="IPR002528">
    <property type="entry name" value="MATE_fam"/>
</dbReference>
<feature type="transmembrane region" description="Helical" evidence="6">
    <location>
        <begin position="150"/>
        <end position="167"/>
    </location>
</feature>
<comment type="subcellular location">
    <subcellularLocation>
        <location evidence="1">Membrane</location>
        <topology evidence="1">Multi-pass membrane protein</topology>
    </subcellularLocation>
</comment>